<reference evidence="1" key="1">
    <citation type="submission" date="2023-10" db="EMBL/GenBank/DDBJ databases">
        <authorList>
            <person name="Chen Y."/>
            <person name="Shah S."/>
            <person name="Dougan E. K."/>
            <person name="Thang M."/>
            <person name="Chan C."/>
        </authorList>
    </citation>
    <scope>NUCLEOTIDE SEQUENCE [LARGE SCALE GENOMIC DNA]</scope>
</reference>
<dbReference type="EMBL" id="CAUYUJ010001540">
    <property type="protein sequence ID" value="CAK0796404.1"/>
    <property type="molecule type" value="Genomic_DNA"/>
</dbReference>
<comment type="caution">
    <text evidence="1">The sequence shown here is derived from an EMBL/GenBank/DDBJ whole genome shotgun (WGS) entry which is preliminary data.</text>
</comment>
<sequence length="517" mass="56512">VRTESHQVGYANLSALLNRMGLFFTSAHGSTKAWSTAACHTNLKFTAENLNNCMVLLGVGKYMLVDIFSELIIDILPGFGDALVSFPMAIVGDDAATAQALEINKLKADIEEFTSTAKLLEDFFNPGNFENGLIRMTSVLKNMAEFPKFCAKLVEMRKIAAPTRETHEKFTNDIAQLAGMVNFMKKDDFVFDAPSAATRKEIIEGTTRAFKAFVEGPGMKIYTECSDIFISGKIAEIAPSPSFNINEVNESVIRAVPAEEVFVRLVTIFGGGSIEDLFLENVSWVDGQIEDEKALEQVSYNAAVSDLASFLQAGVDRLIVFPGASMNGETKGMGRSLAATYLDIATQVKDLVGCAAQHHNNMFQTNPLDDTALFGRCVHTQRMMQRILLRLDFLLLTDKCHAFEKAGLTFHLNPQSVRQWIKYVAVFSGATKAILLVKISAALKASNKHCKSALPEFDAAFDGSANYSEKIGNALFNNMTGTVNAYNAPHKTVSCAARAGKLMDVSPPIKERDTTAE</sequence>
<feature type="non-terminal residue" evidence="1">
    <location>
        <position position="1"/>
    </location>
</feature>
<evidence type="ECO:0000313" key="1">
    <source>
        <dbReference type="EMBL" id="CAK0796404.1"/>
    </source>
</evidence>
<feature type="non-terminal residue" evidence="1">
    <location>
        <position position="517"/>
    </location>
</feature>
<gene>
    <name evidence="1" type="ORF">PCOR1329_LOCUS5794</name>
</gene>
<proteinExistence type="predicted"/>
<organism evidence="1 2">
    <name type="scientific">Prorocentrum cordatum</name>
    <dbReference type="NCBI Taxonomy" id="2364126"/>
    <lineage>
        <taxon>Eukaryota</taxon>
        <taxon>Sar</taxon>
        <taxon>Alveolata</taxon>
        <taxon>Dinophyceae</taxon>
        <taxon>Prorocentrales</taxon>
        <taxon>Prorocentraceae</taxon>
        <taxon>Prorocentrum</taxon>
    </lineage>
</organism>
<evidence type="ECO:0000313" key="2">
    <source>
        <dbReference type="Proteomes" id="UP001189429"/>
    </source>
</evidence>
<accession>A0ABN9PWV9</accession>
<keyword evidence="2" id="KW-1185">Reference proteome</keyword>
<dbReference type="Proteomes" id="UP001189429">
    <property type="component" value="Unassembled WGS sequence"/>
</dbReference>
<protein>
    <submittedName>
        <fullName evidence="1">Uncharacterized protein</fullName>
    </submittedName>
</protein>
<name>A0ABN9PWV9_9DINO</name>